<dbReference type="InterPro" id="IPR008969">
    <property type="entry name" value="CarboxyPept-like_regulatory"/>
</dbReference>
<proteinExistence type="predicted"/>
<accession>A0ABX7CXL8</accession>
<evidence type="ECO:0000256" key="1">
    <source>
        <dbReference type="SAM" id="SignalP"/>
    </source>
</evidence>
<feature type="chain" id="PRO_5046916599" evidence="1">
    <location>
        <begin position="25"/>
        <end position="784"/>
    </location>
</feature>
<name>A0ABX7CXL8_SPHMU</name>
<dbReference type="Gene3D" id="2.60.40.1120">
    <property type="entry name" value="Carboxypeptidase-like, regulatory domain"/>
    <property type="match status" value="1"/>
</dbReference>
<reference evidence="2 3" key="1">
    <citation type="submission" date="2021-01" db="EMBL/GenBank/DDBJ databases">
        <title>FDA dAtabase for Regulatory Grade micrObial Sequences (FDA-ARGOS): Supporting development and validation of Infectious Disease Dx tests.</title>
        <authorList>
            <person name="Sproer C."/>
            <person name="Gronow S."/>
            <person name="Severitt S."/>
            <person name="Schroder I."/>
            <person name="Tallon L."/>
            <person name="Sadzewicz L."/>
            <person name="Zhao X."/>
            <person name="Boylan J."/>
            <person name="Ott S."/>
            <person name="Bowen H."/>
            <person name="Vavikolanu K."/>
            <person name="Mehta A."/>
            <person name="Aluvathingal J."/>
            <person name="Nadendla S."/>
            <person name="Lowell S."/>
            <person name="Myers T."/>
            <person name="Yan Y."/>
            <person name="Sichtig H."/>
        </authorList>
    </citation>
    <scope>NUCLEOTIDE SEQUENCE [LARGE SCALE GENOMIC DNA]</scope>
    <source>
        <strain evidence="2 3">FDAARGOS_1141</strain>
    </source>
</reference>
<sequence>MMRLIKNRMMIILLGLFISSSVYGQQTKQNIRGVVNDYLSGKTLTLVSLSVVEYPNVQGTTDDSGQFVLHNVPVGRYTIQAKRLGYEPVLIKEVLLTSSKEEFLEIGMYQSTTVLDEVIIRPRNNKDQVLNKMALTGARSLRMEEASRYAGGLDDPARLLSSFAGISASVGNNGISVHGNAPSLLQWRMEGVEIPNPNHFADIATLGGGILSSLSSNVLGRSDFYSGAFPAEYNNAVSGIFDMKMRNGNNRNYEHTIQLGLLGLDFASEGPFSSTKNASYLVNYRYSTTGLMHKLSGGDQKNQLLDYQDLNFKFNFPTKKSGVFSIWGTGLIDNFNTKKKEESAWTYSDDGKYSEMRQTSAATGINHLFYFDGGGILRSTLASTFSKNDAKEQYYDNSPIINPHLNFDSRFNNLILTSSFDKKYNDWHINKTGFSMTNMRYNMHMELAPNIGKPLQTLSQGKGNANLIAVYSSSLFKLKTNLTATLGINSQLLTLNNSWTLEPRASLKWQASSKTSLAMAYGLHSRMEKLDVYFVKDKLTGQLLNKDLDFTKTQHLSMSYNYKLNENMNLKVEPYIQHLFNVPVIADSSYSVLNRSLFYVENALMNNGRGRNVGIDVTLERYMSNGYYYLLTASLFDSKYKGGDDIWHNTKYNSRFIINGLTGREWTIGSKKRDVLGVNLKLTLQGGQRYSPVDEASSLMHIDREIQYDESRAYAKQFDPLFVVNYTITYRMNRLKRSHELAIKWLNVTGAKEYYGHAYNLNGHNIEAKKQATSLFNVLYRIDF</sequence>
<feature type="signal peptide" evidence="1">
    <location>
        <begin position="1"/>
        <end position="24"/>
    </location>
</feature>
<evidence type="ECO:0000313" key="3">
    <source>
        <dbReference type="Proteomes" id="UP000595498"/>
    </source>
</evidence>
<dbReference type="SUPFAM" id="SSF56935">
    <property type="entry name" value="Porins"/>
    <property type="match status" value="1"/>
</dbReference>
<keyword evidence="3" id="KW-1185">Reference proteome</keyword>
<keyword evidence="1" id="KW-0732">Signal</keyword>
<organism evidence="2 3">
    <name type="scientific">Sphingobacterium multivorum</name>
    <dbReference type="NCBI Taxonomy" id="28454"/>
    <lineage>
        <taxon>Bacteria</taxon>
        <taxon>Pseudomonadati</taxon>
        <taxon>Bacteroidota</taxon>
        <taxon>Sphingobacteriia</taxon>
        <taxon>Sphingobacteriales</taxon>
        <taxon>Sphingobacteriaceae</taxon>
        <taxon>Sphingobacterium</taxon>
    </lineage>
</organism>
<dbReference type="EMBL" id="CP068224">
    <property type="protein sequence ID" value="QQT56090.1"/>
    <property type="molecule type" value="Genomic_DNA"/>
</dbReference>
<dbReference type="SUPFAM" id="SSF49464">
    <property type="entry name" value="Carboxypeptidase regulatory domain-like"/>
    <property type="match status" value="1"/>
</dbReference>
<dbReference type="Pfam" id="PF13620">
    <property type="entry name" value="CarboxypepD_reg"/>
    <property type="match status" value="1"/>
</dbReference>
<dbReference type="Proteomes" id="UP000595498">
    <property type="component" value="Chromosome"/>
</dbReference>
<gene>
    <name evidence="2" type="ORF">I6I98_12850</name>
</gene>
<evidence type="ECO:0000313" key="2">
    <source>
        <dbReference type="EMBL" id="QQT56090.1"/>
    </source>
</evidence>
<protein>
    <submittedName>
        <fullName evidence="2">Carboxypeptidase-like regulatory domain-containing protein</fullName>
    </submittedName>
</protein>